<evidence type="ECO:0000313" key="1">
    <source>
        <dbReference type="EMBL" id="EDM29711.1"/>
    </source>
</evidence>
<dbReference type="STRING" id="313628.LNTAR_18213"/>
<dbReference type="PROSITE" id="PS51257">
    <property type="entry name" value="PROKAR_LIPOPROTEIN"/>
    <property type="match status" value="1"/>
</dbReference>
<reference evidence="1 2" key="1">
    <citation type="journal article" date="2010" name="J. Bacteriol.">
        <title>Genome sequence of Lentisphaera araneosa HTCC2155T, the type species of the order Lentisphaerales in the phylum Lentisphaerae.</title>
        <authorList>
            <person name="Thrash J.C."/>
            <person name="Cho J.C."/>
            <person name="Vergin K.L."/>
            <person name="Morris R.M."/>
            <person name="Giovannoni S.J."/>
        </authorList>
    </citation>
    <scope>NUCLEOTIDE SEQUENCE [LARGE SCALE GENOMIC DNA]</scope>
    <source>
        <strain evidence="1 2">HTCC2155</strain>
    </source>
</reference>
<proteinExistence type="predicted"/>
<name>A6DFY1_9BACT</name>
<dbReference type="AlphaFoldDB" id="A6DFY1"/>
<dbReference type="RefSeq" id="WP_007276830.1">
    <property type="nucleotide sequence ID" value="NZ_ABCK01000001.1"/>
</dbReference>
<sequence>MVKESVIRVFLIVLLFCSCQSTDKDQYKRLQSIEKLVLQVIPKLQDNAATIHDVNGRRTGVLIPGGLILTSSLRSDKSGTLLPIDFSHSPQLQGALIGNNEYMSAVRLVSNMTYDNAKGLAFADTDEFEGMGLFISFSDPNAPRPAIRLVRDLSKPLEAFEYDQLDDGGAYVNVDGELCGLYSHSQKKVIGPKDFRRMWNSFWHSN</sequence>
<gene>
    <name evidence="1" type="ORF">LNTAR_18213</name>
</gene>
<evidence type="ECO:0000313" key="2">
    <source>
        <dbReference type="Proteomes" id="UP000004947"/>
    </source>
</evidence>
<organism evidence="1 2">
    <name type="scientific">Lentisphaera araneosa HTCC2155</name>
    <dbReference type="NCBI Taxonomy" id="313628"/>
    <lineage>
        <taxon>Bacteria</taxon>
        <taxon>Pseudomonadati</taxon>
        <taxon>Lentisphaerota</taxon>
        <taxon>Lentisphaeria</taxon>
        <taxon>Lentisphaerales</taxon>
        <taxon>Lentisphaeraceae</taxon>
        <taxon>Lentisphaera</taxon>
    </lineage>
</organism>
<dbReference type="EMBL" id="ABCK01000001">
    <property type="protein sequence ID" value="EDM29711.1"/>
    <property type="molecule type" value="Genomic_DNA"/>
</dbReference>
<comment type="caution">
    <text evidence="1">The sequence shown here is derived from an EMBL/GenBank/DDBJ whole genome shotgun (WGS) entry which is preliminary data.</text>
</comment>
<accession>A6DFY1</accession>
<dbReference type="Proteomes" id="UP000004947">
    <property type="component" value="Unassembled WGS sequence"/>
</dbReference>
<keyword evidence="2" id="KW-1185">Reference proteome</keyword>
<protein>
    <submittedName>
        <fullName evidence="1">Uncharacterized protein</fullName>
    </submittedName>
</protein>